<accession>A0A4Y9K2Y6</accession>
<feature type="transmembrane region" description="Helical" evidence="1">
    <location>
        <begin position="205"/>
        <end position="231"/>
    </location>
</feature>
<feature type="transmembrane region" description="Helical" evidence="1">
    <location>
        <begin position="12"/>
        <end position="28"/>
    </location>
</feature>
<feature type="transmembrane region" description="Helical" evidence="1">
    <location>
        <begin position="62"/>
        <end position="83"/>
    </location>
</feature>
<keyword evidence="1" id="KW-0472">Membrane</keyword>
<keyword evidence="1" id="KW-0812">Transmembrane</keyword>
<dbReference type="OrthoDB" id="7069433at2"/>
<keyword evidence="1" id="KW-1133">Transmembrane helix</keyword>
<organism evidence="2 3">
    <name type="scientific">Muribacter muris</name>
    <dbReference type="NCBI Taxonomy" id="67855"/>
    <lineage>
        <taxon>Bacteria</taxon>
        <taxon>Pseudomonadati</taxon>
        <taxon>Pseudomonadota</taxon>
        <taxon>Gammaproteobacteria</taxon>
        <taxon>Pasteurellales</taxon>
        <taxon>Pasteurellaceae</taxon>
        <taxon>Muribacter</taxon>
    </lineage>
</organism>
<evidence type="ECO:0008006" key="4">
    <source>
        <dbReference type="Google" id="ProtNLM"/>
    </source>
</evidence>
<dbReference type="EMBL" id="SPPA01000008">
    <property type="protein sequence ID" value="TFV11026.1"/>
    <property type="molecule type" value="Genomic_DNA"/>
</dbReference>
<feature type="transmembrane region" description="Helical" evidence="1">
    <location>
        <begin position="279"/>
        <end position="297"/>
    </location>
</feature>
<name>A0A4Y9K2Y6_9PAST</name>
<feature type="transmembrane region" description="Helical" evidence="1">
    <location>
        <begin position="317"/>
        <end position="339"/>
    </location>
</feature>
<evidence type="ECO:0000313" key="3">
    <source>
        <dbReference type="Proteomes" id="UP000297396"/>
    </source>
</evidence>
<comment type="caution">
    <text evidence="2">The sequence shown here is derived from an EMBL/GenBank/DDBJ whole genome shotgun (WGS) entry which is preliminary data.</text>
</comment>
<reference evidence="2 3" key="1">
    <citation type="submission" date="2019-03" db="EMBL/GenBank/DDBJ databases">
        <title>Diversity of the mouse oral microbiome.</title>
        <authorList>
            <person name="Joseph S."/>
            <person name="Aduse-Opoku J."/>
            <person name="Curtis M."/>
            <person name="Wade W."/>
            <person name="Hashim A."/>
        </authorList>
    </citation>
    <scope>NUCLEOTIDE SEQUENCE [LARGE SCALE GENOMIC DNA]</scope>
    <source>
        <strain evidence="2 3">WT12</strain>
    </source>
</reference>
<dbReference type="RefSeq" id="WP_135055512.1">
    <property type="nucleotide sequence ID" value="NZ_JADGLC010000008.1"/>
</dbReference>
<dbReference type="AlphaFoldDB" id="A0A4Y9K2Y6"/>
<protein>
    <recommendedName>
        <fullName evidence="4">Wzy</fullName>
    </recommendedName>
</protein>
<gene>
    <name evidence="2" type="ORF">E4T80_04750</name>
</gene>
<proteinExistence type="predicted"/>
<evidence type="ECO:0000256" key="1">
    <source>
        <dbReference type="SAM" id="Phobius"/>
    </source>
</evidence>
<feature type="transmembrane region" description="Helical" evidence="1">
    <location>
        <begin position="237"/>
        <end position="259"/>
    </location>
</feature>
<dbReference type="Proteomes" id="UP000297396">
    <property type="component" value="Unassembled WGS sequence"/>
</dbReference>
<feature type="transmembrane region" description="Helical" evidence="1">
    <location>
        <begin position="181"/>
        <end position="198"/>
    </location>
</feature>
<feature type="transmembrane region" description="Helical" evidence="1">
    <location>
        <begin position="34"/>
        <end position="55"/>
    </location>
</feature>
<feature type="transmembrane region" description="Helical" evidence="1">
    <location>
        <begin position="351"/>
        <end position="377"/>
    </location>
</feature>
<sequence>MEFNIMIYKKSNYLAHTIAFLSLFFSIIEINAPIVVYGIQFVGFGLCISMAYLFRPFLSLKVIFISFLLTATILLLSLLQFSYLEYRGIFWSNTIRTLFWINSAIFLSGYFSQTLTHKEMLNVIKILIVIASLAVITQFISFYSLNLELDFSILLGGEGVRSAYTGSSNIVYRPTGLTSEPAIHCGIMMGLLTLYYILDNKSKIIPIIGLISILLTFSTLGIILSLSYLAIVYTKRISTILIGICLIIIASSFMMDNIINRYELFIAGNDTSNNVKHDIFEYFFSSIEFILSGLGFVGKDNNAPAFYEALYDMTYFFTVHIYFGLIIGSILLIITLILLLKSQFTTREKLLIILALVKLSGPTFMFFSFFIMSLFLFNTFRVKNKCEFSF</sequence>
<feature type="transmembrane region" description="Helical" evidence="1">
    <location>
        <begin position="123"/>
        <end position="145"/>
    </location>
</feature>
<evidence type="ECO:0000313" key="2">
    <source>
        <dbReference type="EMBL" id="TFV11026.1"/>
    </source>
</evidence>
<feature type="transmembrane region" description="Helical" evidence="1">
    <location>
        <begin position="89"/>
        <end position="111"/>
    </location>
</feature>